<organism evidence="4 5">
    <name type="scientific">Phytophthora oleae</name>
    <dbReference type="NCBI Taxonomy" id="2107226"/>
    <lineage>
        <taxon>Eukaryota</taxon>
        <taxon>Sar</taxon>
        <taxon>Stramenopiles</taxon>
        <taxon>Oomycota</taxon>
        <taxon>Peronosporomycetes</taxon>
        <taxon>Peronosporales</taxon>
        <taxon>Peronosporaceae</taxon>
        <taxon>Phytophthora</taxon>
    </lineage>
</organism>
<dbReference type="Pfam" id="PF01554">
    <property type="entry name" value="MatE"/>
    <property type="match status" value="1"/>
</dbReference>
<evidence type="ECO:0000256" key="1">
    <source>
        <dbReference type="ARBA" id="ARBA00010199"/>
    </source>
</evidence>
<feature type="compositionally biased region" description="Basic and acidic residues" evidence="2">
    <location>
        <begin position="257"/>
        <end position="271"/>
    </location>
</feature>
<name>A0ABD3G1J4_9STRA</name>
<comment type="similarity">
    <text evidence="1">Belongs to the multi antimicrobial extrusion (MATE) (TC 2.A.66.1) family.</text>
</comment>
<gene>
    <name evidence="4" type="ORF">V7S43_002259</name>
</gene>
<comment type="caution">
    <text evidence="4">The sequence shown here is derived from an EMBL/GenBank/DDBJ whole genome shotgun (WGS) entry which is preliminary data.</text>
</comment>
<accession>A0ABD3G1J4</accession>
<feature type="transmembrane region" description="Helical" evidence="3">
    <location>
        <begin position="39"/>
        <end position="58"/>
    </location>
</feature>
<dbReference type="AlphaFoldDB" id="A0ABD3G1J4"/>
<proteinExistence type="inferred from homology"/>
<evidence type="ECO:0000313" key="4">
    <source>
        <dbReference type="EMBL" id="KAL3672958.1"/>
    </source>
</evidence>
<evidence type="ECO:0000256" key="2">
    <source>
        <dbReference type="SAM" id="MobiDB-lite"/>
    </source>
</evidence>
<feature type="transmembrane region" description="Helical" evidence="3">
    <location>
        <begin position="152"/>
        <end position="174"/>
    </location>
</feature>
<dbReference type="PANTHER" id="PTHR11206">
    <property type="entry name" value="MULTIDRUG RESISTANCE PROTEIN"/>
    <property type="match status" value="1"/>
</dbReference>
<feature type="region of interest" description="Disordered" evidence="2">
    <location>
        <begin position="257"/>
        <end position="290"/>
    </location>
</feature>
<dbReference type="InterPro" id="IPR002528">
    <property type="entry name" value="MATE_fam"/>
</dbReference>
<dbReference type="EMBL" id="JBIMZQ010000003">
    <property type="protein sequence ID" value="KAL3672958.1"/>
    <property type="molecule type" value="Genomic_DNA"/>
</dbReference>
<evidence type="ECO:0000313" key="5">
    <source>
        <dbReference type="Proteomes" id="UP001632037"/>
    </source>
</evidence>
<sequence length="290" mass="31780">MVMMAVEVWAFEVLVILSGVLPGSVIALATHSVLMNVNIILYTAFYGIAVAVSIRVWNRLGADQPKKAKMACNLTLAITLGVSVLFAVLLFSLSDYSRDFFSITTRASASPPGLWPGRQKPAAITNVIGYYGGGIPLGAILAFVADMSVEGLWWGIGFGITATWLALTFLMRFWEWDQLSLRSVNVQPGKEVKQNAKGLEVVVDNGEKTRRNGVKLIPTFVESSADQVFMFFNPWGRSKSSVRADAAEAELAKLREQLRAEEATRGSDKTKSPQSLLPPAPFEPKQLRRN</sequence>
<reference evidence="4 5" key="1">
    <citation type="submission" date="2024-09" db="EMBL/GenBank/DDBJ databases">
        <title>Genome sequencing and assembly of Phytophthora oleae, isolate VK10A, causative agent of rot of olive drupes.</title>
        <authorList>
            <person name="Conti Taguali S."/>
            <person name="Riolo M."/>
            <person name="La Spada F."/>
            <person name="Cacciola S.O."/>
            <person name="Dionisio G."/>
        </authorList>
    </citation>
    <scope>NUCLEOTIDE SEQUENCE [LARGE SCALE GENOMIC DNA]</scope>
    <source>
        <strain evidence="4 5">VK10A</strain>
    </source>
</reference>
<keyword evidence="3" id="KW-0472">Membrane</keyword>
<dbReference type="Proteomes" id="UP001632037">
    <property type="component" value="Unassembled WGS sequence"/>
</dbReference>
<protein>
    <recommendedName>
        <fullName evidence="6">Major facilitator superfamily associated domain-containing protein</fullName>
    </recommendedName>
</protein>
<keyword evidence="3" id="KW-0812">Transmembrane</keyword>
<keyword evidence="3" id="KW-1133">Transmembrane helix</keyword>
<keyword evidence="5" id="KW-1185">Reference proteome</keyword>
<evidence type="ECO:0008006" key="6">
    <source>
        <dbReference type="Google" id="ProtNLM"/>
    </source>
</evidence>
<evidence type="ECO:0000256" key="3">
    <source>
        <dbReference type="SAM" id="Phobius"/>
    </source>
</evidence>
<feature type="transmembrane region" description="Helical" evidence="3">
    <location>
        <begin position="70"/>
        <end position="93"/>
    </location>
</feature>